<evidence type="ECO:0000256" key="7">
    <source>
        <dbReference type="ARBA" id="ARBA00038445"/>
    </source>
</evidence>
<feature type="domain" description="Peptidase S26" evidence="9">
    <location>
        <begin position="102"/>
        <end position="142"/>
    </location>
</feature>
<evidence type="ECO:0000256" key="3">
    <source>
        <dbReference type="ARBA" id="ARBA00022792"/>
    </source>
</evidence>
<dbReference type="Pfam" id="PF10502">
    <property type="entry name" value="Peptidase_S26"/>
    <property type="match status" value="2"/>
</dbReference>
<proteinExistence type="inferred from homology"/>
<dbReference type="PANTHER" id="PTHR12383:SF16">
    <property type="entry name" value="MITOCHONDRIAL INNER MEMBRANE PROTEASE SUBUNIT 1"/>
    <property type="match status" value="1"/>
</dbReference>
<dbReference type="CDD" id="cd06530">
    <property type="entry name" value="S26_SPase_I"/>
    <property type="match status" value="1"/>
</dbReference>
<evidence type="ECO:0000313" key="10">
    <source>
        <dbReference type="EMBL" id="KAK9504235.1"/>
    </source>
</evidence>
<dbReference type="PRINTS" id="PR00727">
    <property type="entry name" value="LEADERPTASE"/>
</dbReference>
<evidence type="ECO:0000313" key="11">
    <source>
        <dbReference type="Proteomes" id="UP001461498"/>
    </source>
</evidence>
<dbReference type="GO" id="GO:0004252">
    <property type="term" value="F:serine-type endopeptidase activity"/>
    <property type="evidence" value="ECO:0007669"/>
    <property type="project" value="InterPro"/>
</dbReference>
<evidence type="ECO:0000256" key="2">
    <source>
        <dbReference type="ARBA" id="ARBA00011805"/>
    </source>
</evidence>
<feature type="active site" evidence="8">
    <location>
        <position position="42"/>
    </location>
</feature>
<comment type="caution">
    <text evidence="10">The sequence shown here is derived from an EMBL/GenBank/DDBJ whole genome shotgun (WGS) entry which is preliminary data.</text>
</comment>
<evidence type="ECO:0000256" key="4">
    <source>
        <dbReference type="ARBA" id="ARBA00022801"/>
    </source>
</evidence>
<keyword evidence="11" id="KW-1185">Reference proteome</keyword>
<keyword evidence="4" id="KW-0378">Hydrolase</keyword>
<feature type="active site" evidence="8">
    <location>
        <position position="85"/>
    </location>
</feature>
<keyword evidence="6" id="KW-0472">Membrane</keyword>
<dbReference type="GO" id="GO:0042720">
    <property type="term" value="C:mitochondrial inner membrane peptidase complex"/>
    <property type="evidence" value="ECO:0007669"/>
    <property type="project" value="TreeGrafter"/>
</dbReference>
<organism evidence="10 11">
    <name type="scientific">Rhynocoris fuscipes</name>
    <dbReference type="NCBI Taxonomy" id="488301"/>
    <lineage>
        <taxon>Eukaryota</taxon>
        <taxon>Metazoa</taxon>
        <taxon>Ecdysozoa</taxon>
        <taxon>Arthropoda</taxon>
        <taxon>Hexapoda</taxon>
        <taxon>Insecta</taxon>
        <taxon>Pterygota</taxon>
        <taxon>Neoptera</taxon>
        <taxon>Paraneoptera</taxon>
        <taxon>Hemiptera</taxon>
        <taxon>Heteroptera</taxon>
        <taxon>Panheteroptera</taxon>
        <taxon>Cimicomorpha</taxon>
        <taxon>Reduviidae</taxon>
        <taxon>Harpactorinae</taxon>
        <taxon>Harpactorini</taxon>
        <taxon>Rhynocoris</taxon>
    </lineage>
</organism>
<keyword evidence="3" id="KW-0999">Mitochondrion inner membrane</keyword>
<dbReference type="Proteomes" id="UP001461498">
    <property type="component" value="Unassembled WGS sequence"/>
</dbReference>
<protein>
    <recommendedName>
        <fullName evidence="9">Peptidase S26 domain-containing protein</fullName>
    </recommendedName>
</protein>
<dbReference type="Gene3D" id="2.10.109.10">
    <property type="entry name" value="Umud Fragment, subunit A"/>
    <property type="match status" value="1"/>
</dbReference>
<dbReference type="InterPro" id="IPR052064">
    <property type="entry name" value="Mito_IMP1_subunit"/>
</dbReference>
<dbReference type="InterPro" id="IPR019533">
    <property type="entry name" value="Peptidase_S26"/>
</dbReference>
<dbReference type="EMBL" id="JAPXFL010000007">
    <property type="protein sequence ID" value="KAK9504235.1"/>
    <property type="molecule type" value="Genomic_DNA"/>
</dbReference>
<dbReference type="GO" id="GO:0006627">
    <property type="term" value="P:protein processing involved in protein targeting to mitochondrion"/>
    <property type="evidence" value="ECO:0007669"/>
    <property type="project" value="TreeGrafter"/>
</dbReference>
<evidence type="ECO:0000256" key="6">
    <source>
        <dbReference type="ARBA" id="ARBA00023136"/>
    </source>
</evidence>
<evidence type="ECO:0000256" key="1">
    <source>
        <dbReference type="ARBA" id="ARBA00004273"/>
    </source>
</evidence>
<dbReference type="AlphaFoldDB" id="A0AAW1D395"/>
<dbReference type="InterPro" id="IPR036286">
    <property type="entry name" value="LexA/Signal_pep-like_sf"/>
</dbReference>
<dbReference type="GO" id="GO:0006465">
    <property type="term" value="P:signal peptide processing"/>
    <property type="evidence" value="ECO:0007669"/>
    <property type="project" value="InterPro"/>
</dbReference>
<gene>
    <name evidence="10" type="ORF">O3M35_010611</name>
</gene>
<comment type="similarity">
    <text evidence="7">Belongs to the peptidase S26 family. IMP1 subfamily.</text>
</comment>
<dbReference type="SUPFAM" id="SSF51306">
    <property type="entry name" value="LexA/Signal peptidase"/>
    <property type="match status" value="1"/>
</dbReference>
<comment type="subunit">
    <text evidence="2">Heterodimer of 2 subunits, IMMPL1 and IMMPL2.</text>
</comment>
<keyword evidence="5" id="KW-0496">Mitochondrion</keyword>
<name>A0AAW1D395_9HEMI</name>
<sequence>MSLLLKHSKKAGWLVSRVIQAACIAHCTLEHVADLIVCYGPSMEPTLYTDNIILCEHITKRTRGFQKGDIVIAKSITAPDVFICKRVTGVAGDYIWSGFNYTVVPRGHLWLEGDNSTNSTDSREYGPVPLALVRGRVVLRLWPLRDIRLFPSYENN</sequence>
<evidence type="ECO:0000259" key="9">
    <source>
        <dbReference type="Pfam" id="PF10502"/>
    </source>
</evidence>
<evidence type="ECO:0000256" key="8">
    <source>
        <dbReference type="PIRSR" id="PIRSR600223-1"/>
    </source>
</evidence>
<dbReference type="PANTHER" id="PTHR12383">
    <property type="entry name" value="PROTEASE FAMILY S26 MITOCHONDRIAL INNER MEMBRANE PROTEASE-RELATED"/>
    <property type="match status" value="1"/>
</dbReference>
<feature type="domain" description="Peptidase S26" evidence="9">
    <location>
        <begin position="15"/>
        <end position="96"/>
    </location>
</feature>
<dbReference type="InterPro" id="IPR000223">
    <property type="entry name" value="Pept_S26A_signal_pept_1"/>
</dbReference>
<evidence type="ECO:0000256" key="5">
    <source>
        <dbReference type="ARBA" id="ARBA00023128"/>
    </source>
</evidence>
<comment type="subcellular location">
    <subcellularLocation>
        <location evidence="1">Mitochondrion inner membrane</location>
    </subcellularLocation>
</comment>
<accession>A0AAW1D395</accession>
<reference evidence="10 11" key="1">
    <citation type="submission" date="2022-12" db="EMBL/GenBank/DDBJ databases">
        <title>Chromosome-level genome assembly of true bugs.</title>
        <authorList>
            <person name="Ma L."/>
            <person name="Li H."/>
        </authorList>
    </citation>
    <scope>NUCLEOTIDE SEQUENCE [LARGE SCALE GENOMIC DNA]</scope>
    <source>
        <strain evidence="10">Lab_2022b</strain>
    </source>
</reference>